<dbReference type="AlphaFoldDB" id="A0AAN6MDE3"/>
<evidence type="ECO:0000313" key="2">
    <source>
        <dbReference type="Proteomes" id="UP001303889"/>
    </source>
</evidence>
<dbReference type="EMBL" id="MU856028">
    <property type="protein sequence ID" value="KAK3897973.1"/>
    <property type="molecule type" value="Genomic_DNA"/>
</dbReference>
<sequence length="199" mass="22672">MGEAPTFLGYSVHRDRENHIIHLSQHLFVDKIIEKFKKEGLHPVKTPWIPGKFVLPKTWEVVEGSTKGYQEEVGSINYLANGTRPDISYTMMRLGEANAGPSEPHLELLKHLWRYIVGTKKLAIRCGGKMNPRDLHLRGTYHIDLRQKWVIQRLGMGEFTLEHVGTNDMVADGLTKPFNQAKHAVFVRQLGLTVVPEVE</sequence>
<gene>
    <name evidence="1" type="ORF">C8A05DRAFT_47578</name>
</gene>
<evidence type="ECO:0000313" key="1">
    <source>
        <dbReference type="EMBL" id="KAK3897973.1"/>
    </source>
</evidence>
<comment type="caution">
    <text evidence="1">The sequence shown here is derived from an EMBL/GenBank/DDBJ whole genome shotgun (WGS) entry which is preliminary data.</text>
</comment>
<proteinExistence type="predicted"/>
<organism evidence="1 2">
    <name type="scientific">Staphylotrichum tortipilum</name>
    <dbReference type="NCBI Taxonomy" id="2831512"/>
    <lineage>
        <taxon>Eukaryota</taxon>
        <taxon>Fungi</taxon>
        <taxon>Dikarya</taxon>
        <taxon>Ascomycota</taxon>
        <taxon>Pezizomycotina</taxon>
        <taxon>Sordariomycetes</taxon>
        <taxon>Sordariomycetidae</taxon>
        <taxon>Sordariales</taxon>
        <taxon>Chaetomiaceae</taxon>
        <taxon>Staphylotrichum</taxon>
    </lineage>
</organism>
<accession>A0AAN6MDE3</accession>
<keyword evidence="2" id="KW-1185">Reference proteome</keyword>
<reference evidence="1" key="1">
    <citation type="journal article" date="2023" name="Mol. Phylogenet. Evol.">
        <title>Genome-scale phylogeny and comparative genomics of the fungal order Sordariales.</title>
        <authorList>
            <person name="Hensen N."/>
            <person name="Bonometti L."/>
            <person name="Westerberg I."/>
            <person name="Brannstrom I.O."/>
            <person name="Guillou S."/>
            <person name="Cros-Aarteil S."/>
            <person name="Calhoun S."/>
            <person name="Haridas S."/>
            <person name="Kuo A."/>
            <person name="Mondo S."/>
            <person name="Pangilinan J."/>
            <person name="Riley R."/>
            <person name="LaButti K."/>
            <person name="Andreopoulos B."/>
            <person name="Lipzen A."/>
            <person name="Chen C."/>
            <person name="Yan M."/>
            <person name="Daum C."/>
            <person name="Ng V."/>
            <person name="Clum A."/>
            <person name="Steindorff A."/>
            <person name="Ohm R.A."/>
            <person name="Martin F."/>
            <person name="Silar P."/>
            <person name="Natvig D.O."/>
            <person name="Lalanne C."/>
            <person name="Gautier V."/>
            <person name="Ament-Velasquez S.L."/>
            <person name="Kruys A."/>
            <person name="Hutchinson M.I."/>
            <person name="Powell A.J."/>
            <person name="Barry K."/>
            <person name="Miller A.N."/>
            <person name="Grigoriev I.V."/>
            <person name="Debuchy R."/>
            <person name="Gladieux P."/>
            <person name="Hiltunen Thoren M."/>
            <person name="Johannesson H."/>
        </authorList>
    </citation>
    <scope>NUCLEOTIDE SEQUENCE</scope>
    <source>
        <strain evidence="1">CBS 103.79</strain>
    </source>
</reference>
<name>A0AAN6MDE3_9PEZI</name>
<reference evidence="1" key="2">
    <citation type="submission" date="2023-05" db="EMBL/GenBank/DDBJ databases">
        <authorList>
            <consortium name="Lawrence Berkeley National Laboratory"/>
            <person name="Steindorff A."/>
            <person name="Hensen N."/>
            <person name="Bonometti L."/>
            <person name="Westerberg I."/>
            <person name="Brannstrom I.O."/>
            <person name="Guillou S."/>
            <person name="Cros-Aarteil S."/>
            <person name="Calhoun S."/>
            <person name="Haridas S."/>
            <person name="Kuo A."/>
            <person name="Mondo S."/>
            <person name="Pangilinan J."/>
            <person name="Riley R."/>
            <person name="Labutti K."/>
            <person name="Andreopoulos B."/>
            <person name="Lipzen A."/>
            <person name="Chen C."/>
            <person name="Yanf M."/>
            <person name="Daum C."/>
            <person name="Ng V."/>
            <person name="Clum A."/>
            <person name="Ohm R."/>
            <person name="Martin F."/>
            <person name="Silar P."/>
            <person name="Natvig D."/>
            <person name="Lalanne C."/>
            <person name="Gautier V."/>
            <person name="Ament-Velasquez S.L."/>
            <person name="Kruys A."/>
            <person name="Hutchinson M.I."/>
            <person name="Powell A.J."/>
            <person name="Barry K."/>
            <person name="Miller A.N."/>
            <person name="Grigoriev I.V."/>
            <person name="Debuchy R."/>
            <person name="Gladieux P."/>
            <person name="Thoren M.H."/>
            <person name="Johannesson H."/>
        </authorList>
    </citation>
    <scope>NUCLEOTIDE SEQUENCE</scope>
    <source>
        <strain evidence="1">CBS 103.79</strain>
    </source>
</reference>
<dbReference type="Proteomes" id="UP001303889">
    <property type="component" value="Unassembled WGS sequence"/>
</dbReference>
<protein>
    <submittedName>
        <fullName evidence="1">Uncharacterized protein</fullName>
    </submittedName>
</protein>